<keyword evidence="1" id="KW-0472">Membrane</keyword>
<gene>
    <name evidence="2" type="ORF">CKF48_05650</name>
</gene>
<feature type="transmembrane region" description="Helical" evidence="1">
    <location>
        <begin position="100"/>
        <end position="127"/>
    </location>
</feature>
<sequence length="219" mass="25278">MKSKQIKQLALASLRDNWGKGVLLSFLYFLITFIPEFIIEILLIPYPEWEYAAGYNLISIAISIILIPFGVSLSLSYITLIRESKLPVEELFTGFKYLSFLRALGLTILQSIYIFLWFLLLIIPGIIKSLSYSQAMYILRDRPELSVNKAITESRKMMKGHKWRYFCLNLSFIGWAFLCILTLGIGFLWLGPYFLTAHAHFYEDLRDREGAVAVKEAII</sequence>
<accession>A0A248TFG1</accession>
<name>A0A248TFG1_9BACI</name>
<feature type="transmembrane region" description="Helical" evidence="1">
    <location>
        <begin position="55"/>
        <end position="80"/>
    </location>
</feature>
<dbReference type="InterPro" id="IPR010380">
    <property type="entry name" value="DUF975"/>
</dbReference>
<dbReference type="OrthoDB" id="9784844at2"/>
<proteinExistence type="predicted"/>
<dbReference type="Pfam" id="PF06161">
    <property type="entry name" value="DUF975"/>
    <property type="match status" value="1"/>
</dbReference>
<evidence type="ECO:0000256" key="1">
    <source>
        <dbReference type="SAM" id="Phobius"/>
    </source>
</evidence>
<dbReference type="Proteomes" id="UP000215137">
    <property type="component" value="Chromosome"/>
</dbReference>
<keyword evidence="3" id="KW-1185">Reference proteome</keyword>
<organism evidence="2 3">
    <name type="scientific">Cytobacillus kochii</name>
    <dbReference type="NCBI Taxonomy" id="859143"/>
    <lineage>
        <taxon>Bacteria</taxon>
        <taxon>Bacillati</taxon>
        <taxon>Bacillota</taxon>
        <taxon>Bacilli</taxon>
        <taxon>Bacillales</taxon>
        <taxon>Bacillaceae</taxon>
        <taxon>Cytobacillus</taxon>
    </lineage>
</organism>
<keyword evidence="1" id="KW-1133">Transmembrane helix</keyword>
<dbReference type="EMBL" id="CP022983">
    <property type="protein sequence ID" value="ASV66850.1"/>
    <property type="molecule type" value="Genomic_DNA"/>
</dbReference>
<keyword evidence="1" id="KW-0812">Transmembrane</keyword>
<protein>
    <recommendedName>
        <fullName evidence="4">DUF975 domain-containing protein</fullName>
    </recommendedName>
</protein>
<evidence type="ECO:0008006" key="4">
    <source>
        <dbReference type="Google" id="ProtNLM"/>
    </source>
</evidence>
<feature type="transmembrane region" description="Helical" evidence="1">
    <location>
        <begin position="22"/>
        <end position="43"/>
    </location>
</feature>
<feature type="transmembrane region" description="Helical" evidence="1">
    <location>
        <begin position="165"/>
        <end position="190"/>
    </location>
</feature>
<dbReference type="RefSeq" id="WP_095370425.1">
    <property type="nucleotide sequence ID" value="NZ_CP022983.1"/>
</dbReference>
<dbReference type="AlphaFoldDB" id="A0A248TFG1"/>
<dbReference type="PANTHER" id="PTHR40076:SF1">
    <property type="entry name" value="MEMBRANE PROTEIN"/>
    <property type="match status" value="1"/>
</dbReference>
<dbReference type="KEGG" id="bko:CKF48_05650"/>
<evidence type="ECO:0000313" key="2">
    <source>
        <dbReference type="EMBL" id="ASV66850.1"/>
    </source>
</evidence>
<evidence type="ECO:0000313" key="3">
    <source>
        <dbReference type="Proteomes" id="UP000215137"/>
    </source>
</evidence>
<dbReference type="PANTHER" id="PTHR40076">
    <property type="entry name" value="MEMBRANE PROTEIN-RELATED"/>
    <property type="match status" value="1"/>
</dbReference>
<reference evidence="2 3" key="1">
    <citation type="submission" date="2017-08" db="EMBL/GenBank/DDBJ databases">
        <title>Complete Genome Sequence of Bacillus kochii Oregon-R-modENCODE STRAIN BDGP4, isolated from Drosophila melanogaster gut.</title>
        <authorList>
            <person name="Wan K.H."/>
            <person name="Yu C."/>
            <person name="Park S."/>
            <person name="Hammonds A.S."/>
            <person name="Booth B.W."/>
            <person name="Celniker S.E."/>
        </authorList>
    </citation>
    <scope>NUCLEOTIDE SEQUENCE [LARGE SCALE GENOMIC DNA]</scope>
    <source>
        <strain evidence="2 3">BDGP4</strain>
    </source>
</reference>